<sequence length="51" mass="6059">IARKFIFDDGKKRFGFSQSTMDKFVRKNPNLAAKAKTFARLTKKEKQHYKH</sequence>
<reference evidence="1" key="1">
    <citation type="journal article" date="2014" name="Front. Microbiol.">
        <title>High frequency of phylogenetically diverse reductive dehalogenase-homologous genes in deep subseafloor sedimentary metagenomes.</title>
        <authorList>
            <person name="Kawai M."/>
            <person name="Futagami T."/>
            <person name="Toyoda A."/>
            <person name="Takaki Y."/>
            <person name="Nishi S."/>
            <person name="Hori S."/>
            <person name="Arai W."/>
            <person name="Tsubouchi T."/>
            <person name="Morono Y."/>
            <person name="Uchiyama I."/>
            <person name="Ito T."/>
            <person name="Fujiyama A."/>
            <person name="Inagaki F."/>
            <person name="Takami H."/>
        </authorList>
    </citation>
    <scope>NUCLEOTIDE SEQUENCE</scope>
    <source>
        <strain evidence="1">Expedition CK06-06</strain>
    </source>
</reference>
<feature type="non-terminal residue" evidence="1">
    <location>
        <position position="1"/>
    </location>
</feature>
<accession>X1PGS8</accession>
<protein>
    <submittedName>
        <fullName evidence="1">Uncharacterized protein</fullName>
    </submittedName>
</protein>
<name>X1PGS8_9ZZZZ</name>
<organism evidence="1">
    <name type="scientific">marine sediment metagenome</name>
    <dbReference type="NCBI Taxonomy" id="412755"/>
    <lineage>
        <taxon>unclassified sequences</taxon>
        <taxon>metagenomes</taxon>
        <taxon>ecological metagenomes</taxon>
    </lineage>
</organism>
<dbReference type="AlphaFoldDB" id="X1PGS8"/>
<comment type="caution">
    <text evidence="1">The sequence shown here is derived from an EMBL/GenBank/DDBJ whole genome shotgun (WGS) entry which is preliminary data.</text>
</comment>
<dbReference type="EMBL" id="BARV01036544">
    <property type="protein sequence ID" value="GAI55053.1"/>
    <property type="molecule type" value="Genomic_DNA"/>
</dbReference>
<evidence type="ECO:0000313" key="1">
    <source>
        <dbReference type="EMBL" id="GAI55053.1"/>
    </source>
</evidence>
<proteinExistence type="predicted"/>
<gene>
    <name evidence="1" type="ORF">S06H3_56770</name>
</gene>